<dbReference type="eggNOG" id="COG1028">
    <property type="taxonomic scope" value="Bacteria"/>
</dbReference>
<dbReference type="PROSITE" id="PS50075">
    <property type="entry name" value="CARRIER"/>
    <property type="match status" value="2"/>
</dbReference>
<dbReference type="InterPro" id="IPR014030">
    <property type="entry name" value="Ketoacyl_synth_N"/>
</dbReference>
<dbReference type="PANTHER" id="PTHR43775">
    <property type="entry name" value="FATTY ACID SYNTHASE"/>
    <property type="match status" value="1"/>
</dbReference>
<dbReference type="EnsemblBacteria" id="ABF88102">
    <property type="protein sequence ID" value="ABF88102"/>
    <property type="gene ID" value="MXAN_3932"/>
</dbReference>
<reference evidence="14 15" key="1">
    <citation type="journal article" date="2006" name="Proc. Natl. Acad. Sci. U.S.A.">
        <title>Evolution of sensory complexity recorded in a myxobacterial genome.</title>
        <authorList>
            <person name="Goldman B.S."/>
            <person name="Nierman W.C."/>
            <person name="Kaiser D."/>
            <person name="Slater S.C."/>
            <person name="Durkin A.S."/>
            <person name="Eisen J.A."/>
            <person name="Ronning C.M."/>
            <person name="Barbazuk W.B."/>
            <person name="Blanchard M."/>
            <person name="Field C."/>
            <person name="Halling C."/>
            <person name="Hinkle G."/>
            <person name="Iartchuk O."/>
            <person name="Kim H.S."/>
            <person name="Mackenzie C."/>
            <person name="Madupu R."/>
            <person name="Miller N."/>
            <person name="Shvartsbeyn A."/>
            <person name="Sullivan S.A."/>
            <person name="Vaudin M."/>
            <person name="Wiegand R."/>
            <person name="Kaplan H.B."/>
        </authorList>
    </citation>
    <scope>NUCLEOTIDE SEQUENCE [LARGE SCALE GENOMIC DNA]</scope>
    <source>
        <strain evidence="15">DK1622</strain>
    </source>
</reference>
<dbReference type="eggNOG" id="COG2226">
    <property type="taxonomic scope" value="Bacteria"/>
</dbReference>
<dbReference type="InterPro" id="IPR029063">
    <property type="entry name" value="SAM-dependent_MTases_sf"/>
</dbReference>
<evidence type="ECO:0000259" key="11">
    <source>
        <dbReference type="PROSITE" id="PS50075"/>
    </source>
</evidence>
<dbReference type="CDD" id="cd08251">
    <property type="entry name" value="polyketide_synthase"/>
    <property type="match status" value="1"/>
</dbReference>
<feature type="compositionally biased region" description="Polar residues" evidence="10">
    <location>
        <begin position="759"/>
        <end position="775"/>
    </location>
</feature>
<dbReference type="FunFam" id="3.40.47.10:FF:000019">
    <property type="entry name" value="Polyketide synthase type I"/>
    <property type="match status" value="1"/>
</dbReference>
<evidence type="ECO:0000256" key="10">
    <source>
        <dbReference type="SAM" id="MobiDB-lite"/>
    </source>
</evidence>
<gene>
    <name evidence="14" type="ordered locus">MXAN_3932</name>
</gene>
<dbReference type="CDD" id="cd08953">
    <property type="entry name" value="KR_2_SDR_x"/>
    <property type="match status" value="1"/>
</dbReference>
<dbReference type="InterPro" id="IPR020807">
    <property type="entry name" value="PKS_DH"/>
</dbReference>
<dbReference type="SUPFAM" id="SSF47336">
    <property type="entry name" value="ACP-like"/>
    <property type="match status" value="2"/>
</dbReference>
<accession>Q1D5G1</accession>
<dbReference type="Pfam" id="PF08240">
    <property type="entry name" value="ADH_N"/>
    <property type="match status" value="1"/>
</dbReference>
<dbReference type="SUPFAM" id="SSF50129">
    <property type="entry name" value="GroES-like"/>
    <property type="match status" value="1"/>
</dbReference>
<dbReference type="InterPro" id="IPR013968">
    <property type="entry name" value="PKS_KR"/>
</dbReference>
<dbReference type="RefSeq" id="WP_011553942.1">
    <property type="nucleotide sequence ID" value="NC_008095.1"/>
</dbReference>
<keyword evidence="3" id="KW-0808">Transferase</keyword>
<dbReference type="Pfam" id="PF14765">
    <property type="entry name" value="PS-DH"/>
    <property type="match status" value="1"/>
</dbReference>
<dbReference type="SUPFAM" id="SSF53335">
    <property type="entry name" value="S-adenosyl-L-methionine-dependent methyltransferases"/>
    <property type="match status" value="2"/>
</dbReference>
<dbReference type="InterPro" id="IPR014031">
    <property type="entry name" value="Ketoacyl_synth_C"/>
</dbReference>
<dbReference type="SUPFAM" id="SSF53901">
    <property type="entry name" value="Thiolase-like"/>
    <property type="match status" value="1"/>
</dbReference>
<dbReference type="SUPFAM" id="SSF51735">
    <property type="entry name" value="NAD(P)-binding Rossmann-fold domains"/>
    <property type="match status" value="3"/>
</dbReference>
<organism evidence="14 15">
    <name type="scientific">Myxococcus xanthus (strain DK1622)</name>
    <dbReference type="NCBI Taxonomy" id="246197"/>
    <lineage>
        <taxon>Bacteria</taxon>
        <taxon>Pseudomonadati</taxon>
        <taxon>Myxococcota</taxon>
        <taxon>Myxococcia</taxon>
        <taxon>Myxococcales</taxon>
        <taxon>Cystobacterineae</taxon>
        <taxon>Myxococcaceae</taxon>
        <taxon>Myxococcus</taxon>
    </lineage>
</organism>
<feature type="domain" description="Carrier" evidence="11">
    <location>
        <begin position="2277"/>
        <end position="2351"/>
    </location>
</feature>
<dbReference type="InterPro" id="IPR029058">
    <property type="entry name" value="AB_hydrolase_fold"/>
</dbReference>
<dbReference type="InterPro" id="IPR011032">
    <property type="entry name" value="GroES-like_sf"/>
</dbReference>
<dbReference type="GO" id="GO:0016829">
    <property type="term" value="F:lyase activity"/>
    <property type="evidence" value="ECO:0007669"/>
    <property type="project" value="UniProtKB-KW"/>
</dbReference>
<dbReference type="Proteomes" id="UP000002402">
    <property type="component" value="Chromosome"/>
</dbReference>
<dbReference type="GO" id="GO:0016491">
    <property type="term" value="F:oxidoreductase activity"/>
    <property type="evidence" value="ECO:0007669"/>
    <property type="project" value="InterPro"/>
</dbReference>
<dbReference type="SMART" id="SM00826">
    <property type="entry name" value="PKS_DH"/>
    <property type="match status" value="1"/>
</dbReference>
<dbReference type="Gene3D" id="3.90.180.10">
    <property type="entry name" value="Medium-chain alcohol dehydrogenases, catalytic domain"/>
    <property type="match status" value="1"/>
</dbReference>
<feature type="active site" description="Proton acceptor; for dehydratase activity" evidence="9">
    <location>
        <position position="1138"/>
    </location>
</feature>
<sequence length="3037" mass="330332">MIESLPRLLGAQLEAMGCFTRLPARLDEMQASSGISPRYARWFSESVAALVRHGVLSTRDGKTYTRSGPPSRPDEVWQEWEGSRSRWTQDPNTRALTTLAETTIKALPDILVGRQLATDVLFSRGSMSLVEGVYKHNPVADFFNDALARSVVAYAELLREQSPGARVRILEIGAGTGGATAHVLAMLRTCALDVEEYCFTDVSPAFLQHAEKTYSPGNPFLTRRLLDIDVPLEAQGIPRAHFDIVLASNVLHATPDIRRTLRNAKSALAQNGLLILNEISHNTLFAHLTFGLLDGWWSYEDEDLRIPGCPALAPETWKAVLESEGFSSVFFPAADAHERGQQVIIAESDGVIQPISPRAQRQRAPEPRPVITDATSIEERVRDVIKACVAKSLKVPESQIQVDYSFADYGVDSIIAVNLSNAINDACGTSLPTTVLFDYNSVAALSQFIARNHGAEASRLLDDKPREAPVPPREVLRDDREAPLPVAVSSLRKTVAVATAEEPIAIVGMSARFAQSDSVEALWRHLEAGRDLVEDVRRWDLASHYASTLSGEGDRCMRGSFIEGIDRFDPSFFNISALEARCMDPQQRLFLEESYKALEDAGYAGSTPYHQRCGVYVGCANGDYATLLPRQAPAQAFWGNASSVIPARIAYFLNLQGPALAVDTACSSSLIAIHLACQGLWRRETNMALAGGVHLNSTPTFYVLSSRGGMLSRKGRCGTFSDEADGFVPGEGVGVVVLKRLSDAIADGDHVRGVIRGTGVNQDGTTNGLTAPSGKSQERLEREVYERFGVNPEDIQMVEAHGTGTRLGDPIEFDALTKSFGAYTRKRGYCALGSIKTNLGHTATAAGVAGIIKVLLSMQHRKIPASLHCNATNPAIDLERSPFFVNTQTRGWDVEPGKPRCAAVSSFGFSGTNGHVILEEAPFQERRISGQAPGYLIALSAHTAAQLKALVERLAAHLKLERIDCDDISKTLLLGRRHLAHRLACVVRDERELSAALETWLAKGRAPGVHVSEVNENTRREQAEFRRYGNACIQQCAEGAPTAEYLEKLAVIADLHLQGYTLELEGLFRAGRSRRIPLPSYPFARESYWVAGETPLAERQPPPAPQRLHPMLHRNGAGPDGTGYASTLNGNEPFLADHQVNGNRVLPAVAYLEMARAAVVHRTGATSTGDIRLSNVVWSQPIVVNGVNREIHLTLDGASEGGGAFSFEVQTAGAGQGSRAVLHSQGQAQRMALPRPQRVDLGALRAACGREVVAGGTLYTNYQRLGLQYGPAHQSVREVYVGDGQVLAEVVLPDGVAESDAYILHPSVLDGALQAIMCLHPGGDRGELPFALKELQVFSACARPTWAWIRRSPDNEAPSGRREGMTQRYDLDLCDDQGRVAVVLRGFSTRPVLTAPVRESADTLVGDVLVAPVWETAVIEPEVATPSATQHVLAVGATDEIAAGLAIRCGRVERLVIDEGDSIERIRDRLRGLDRIDHVVWVAPEEPLAFNEVAPRQSKGVLSLFRLVKALLSAGHGSSRLEWTVVTYRAQSTGRGDEVDPTHAAVHGLIGSMAKEYGHWKVRLVDLPDAGAWRDAALWDLPFDAQGNAVVYRQGQWHRQKLLPVDWDAFAASTPSVYRDGGVYVVIGGAGGLGGVWTEFMIRKHRAHVYWLGRRPVDADIEARLRELGALGPRPTYLRADAADEGALREAYRKIREQHSAIHGVVHSAIVLRDQSLAAMDEDRFRASLAAKVETSIHMARVFQQEPLDFIVFFSSINSFTKAPGQSNYAAGCTFVDALASHLAQTSRCAVKTLNWGYWGNVGIVATEEYRRRMEQFGIGSLAPAEAMKALETHLCSPLEQVGMLKTTRPAALAGVSTDDRLSVQRGPARASLVASATRGAAARAAGIAETKAAVGLEAERLAAVESLLVDLLAAQLHDMGPGVASSHRHWFTESMAILARRGYVAADGTRFLEGKVPDREQAWARWTQSSAEWRQVPTLRAVVGLLEPALRALPDIITGKRRTTDVMFPGGRMTLVEDLYKHNPVSDFFNQATSAAVADCVAERVRSAPSAGLRVLEIGAGTGSTTASVLAALAPYRTHVAEYCFTDVSKAFLLHAREAYGAAHPFMRFQLFDVSRPLAEQDLEQGAYDIVIASNVIHATTDVRESLRNAKAALAQGGVLALNELTANTLMAHLTFGLLDGWWAFADKASRLLGGPALSPSLWKRALEREGYRSVAFPVEDAHHLGQQIVLAESDGIVRQPRAARTKALAGRGEDARHTVAAPAVASPKSTGLSGGELRTVVRDCLAACVEMAPAAVANDRRFTEYGVDSIIAVKLINAIGQRLGLVLETTLLFDHGTVDELADALVARYGAQLQVSRPLAKKAAPAPQPEVPAALGLTPSAEAPLVCRVLLERPGQADDIKRIMNTAQPLEDREVRVAVRAFSLNFGDLLCIKGLYPTMPPYPFTPGFEASGVVVEIGAAVRSLKPGDAVVAGMGEMLGAHATSIVCSESRVFLKPANLSFEEACALPAVSLTMIDAFKKADLQPGERILIQTATGGTGLIAVQLAQLQGAEIFATAGSAEKLEYLKRLGVHHCINYLEEDFEAAVKQLTHGEGVDVVINTLSGTAIQKGVRCLRPGGRYIELAMTALKSEKSFDLSVLNDNQTFFSLDLRKLASSRPDVIARHQHEFVRLVEEGKLRATIHRTFPFSDVQSAYKALEDRKNIGKIVVTIDSPHLDTQDVSAPAAVGRSTEPLDLGAFTRFQELVRLNGSTEGRPIFWFHGGMGGVEVYRALSQEIRRPFLGIQARGWMSQEAPIAGIEAMASYYVDILLAAQPEGPYELGGYSLGGMLAYEVTRQLQERGARVASIVMLDAPDSTHLDVFQFSRRTATFQAVNTALFSSIAHHPERLEQTLIHRDEVEADLDDTALLRQLMGLAQSRGLSKDENQVRFMVEQNARVHAAYDVGRFRLKPLLRPEEVAVFYLRNGSCSFFGNLEPYLTLTPGELTFDGTNYWAEWERFLPRMQILEVASSNHLMLLAEPAVQRVIAGFCARFYGK</sequence>
<dbReference type="Pfam" id="PF00975">
    <property type="entry name" value="Thioesterase"/>
    <property type="match status" value="1"/>
</dbReference>
<dbReference type="Pfam" id="PF16197">
    <property type="entry name" value="KAsynt_C_assoc"/>
    <property type="match status" value="1"/>
</dbReference>
<dbReference type="InterPro" id="IPR001031">
    <property type="entry name" value="Thioesterase"/>
</dbReference>
<keyword evidence="6" id="KW-0511">Multifunctional enzyme</keyword>
<evidence type="ECO:0000256" key="5">
    <source>
        <dbReference type="ARBA" id="ARBA00023239"/>
    </source>
</evidence>
<dbReference type="SMART" id="SM00829">
    <property type="entry name" value="PKS_ER"/>
    <property type="match status" value="1"/>
</dbReference>
<dbReference type="eggNOG" id="COG0236">
    <property type="taxonomic scope" value="Bacteria"/>
</dbReference>
<evidence type="ECO:0000256" key="8">
    <source>
        <dbReference type="ARBA" id="ARBA00054155"/>
    </source>
</evidence>
<dbReference type="InterPro" id="IPR036291">
    <property type="entry name" value="NAD(P)-bd_dom_sf"/>
</dbReference>
<dbReference type="Pfam" id="PF00107">
    <property type="entry name" value="ADH_zinc_N"/>
    <property type="match status" value="1"/>
</dbReference>
<dbReference type="eggNOG" id="COG0604">
    <property type="taxonomic scope" value="Bacteria"/>
</dbReference>
<dbReference type="eggNOG" id="COG3319">
    <property type="taxonomic scope" value="Bacteria"/>
</dbReference>
<dbReference type="InterPro" id="IPR013217">
    <property type="entry name" value="Methyltransf_12"/>
</dbReference>
<proteinExistence type="predicted"/>
<dbReference type="PROSITE" id="PS00606">
    <property type="entry name" value="KS3_1"/>
    <property type="match status" value="1"/>
</dbReference>
<dbReference type="STRING" id="246197.MXAN_3932"/>
<dbReference type="PROSITE" id="PS00012">
    <property type="entry name" value="PHOSPHOPANTETHEINE"/>
    <property type="match status" value="2"/>
</dbReference>
<feature type="active site" description="Proton donor; for dehydratase activity" evidence="9">
    <location>
        <position position="1310"/>
    </location>
</feature>
<evidence type="ECO:0000256" key="7">
    <source>
        <dbReference type="ARBA" id="ARBA00023315"/>
    </source>
</evidence>
<feature type="domain" description="Carrier" evidence="11">
    <location>
        <begin position="379"/>
        <end position="453"/>
    </location>
</feature>
<keyword evidence="5" id="KW-0456">Lyase</keyword>
<evidence type="ECO:0000256" key="6">
    <source>
        <dbReference type="ARBA" id="ARBA00023268"/>
    </source>
</evidence>
<dbReference type="Gene3D" id="1.10.1240.100">
    <property type="match status" value="1"/>
</dbReference>
<dbReference type="InterPro" id="IPR009081">
    <property type="entry name" value="PP-bd_ACP"/>
</dbReference>
<dbReference type="InterPro" id="IPR020841">
    <property type="entry name" value="PKS_Beta-ketoAc_synthase_dom"/>
</dbReference>
<evidence type="ECO:0000259" key="13">
    <source>
        <dbReference type="PROSITE" id="PS52019"/>
    </source>
</evidence>
<keyword evidence="2" id="KW-0597">Phosphoprotein</keyword>
<dbReference type="InterPro" id="IPR057326">
    <property type="entry name" value="KR_dom"/>
</dbReference>
<dbReference type="Gene3D" id="3.40.50.1820">
    <property type="entry name" value="alpha/beta hydrolase"/>
    <property type="match status" value="1"/>
</dbReference>
<dbReference type="InterPro" id="IPR049552">
    <property type="entry name" value="PKS_DH_N"/>
</dbReference>
<dbReference type="InterPro" id="IPR032821">
    <property type="entry name" value="PKS_assoc"/>
</dbReference>
<dbReference type="InterPro" id="IPR036736">
    <property type="entry name" value="ACP-like_sf"/>
</dbReference>
<name>Q1D5G1_MYXXD</name>
<dbReference type="InterPro" id="IPR049551">
    <property type="entry name" value="PKS_DH_C"/>
</dbReference>
<dbReference type="GO" id="GO:0006633">
    <property type="term" value="P:fatty acid biosynthetic process"/>
    <property type="evidence" value="ECO:0007669"/>
    <property type="project" value="InterPro"/>
</dbReference>
<dbReference type="InterPro" id="IPR013154">
    <property type="entry name" value="ADH-like_N"/>
</dbReference>
<evidence type="ECO:0000256" key="2">
    <source>
        <dbReference type="ARBA" id="ARBA00022553"/>
    </source>
</evidence>
<dbReference type="GeneID" id="41361264"/>
<feature type="domain" description="Ketosynthase family 3 (KS3)" evidence="12">
    <location>
        <begin position="501"/>
        <end position="920"/>
    </location>
</feature>
<keyword evidence="4" id="KW-0521">NADP</keyword>
<feature type="domain" description="PKS/mFAS DH" evidence="13">
    <location>
        <begin position="1109"/>
        <end position="1398"/>
    </location>
</feature>
<dbReference type="CDD" id="cd02440">
    <property type="entry name" value="AdoMet_MTases"/>
    <property type="match status" value="2"/>
</dbReference>
<dbReference type="InterPro" id="IPR006162">
    <property type="entry name" value="Ppantetheine_attach_site"/>
</dbReference>
<protein>
    <submittedName>
        <fullName evidence="14">Polyketide synthase</fullName>
    </submittedName>
</protein>
<dbReference type="HOGENOM" id="CLU_000778_2_0_7"/>
<evidence type="ECO:0000256" key="1">
    <source>
        <dbReference type="ARBA" id="ARBA00022450"/>
    </source>
</evidence>
<evidence type="ECO:0000259" key="12">
    <source>
        <dbReference type="PROSITE" id="PS52004"/>
    </source>
</evidence>
<dbReference type="InterPro" id="IPR050091">
    <property type="entry name" value="PKS_NRPS_Biosynth_Enz"/>
</dbReference>
<dbReference type="Gene3D" id="3.40.50.150">
    <property type="entry name" value="Vaccinia Virus protein VP39"/>
    <property type="match status" value="2"/>
</dbReference>
<dbReference type="InterPro" id="IPR020843">
    <property type="entry name" value="ER"/>
</dbReference>
<feature type="region of interest" description="Disordered" evidence="10">
    <location>
        <begin position="756"/>
        <end position="776"/>
    </location>
</feature>
<dbReference type="InterPro" id="IPR020806">
    <property type="entry name" value="PKS_PP-bd"/>
</dbReference>
<dbReference type="SMART" id="SM00825">
    <property type="entry name" value="PKS_KS"/>
    <property type="match status" value="1"/>
</dbReference>
<dbReference type="GO" id="GO:0004315">
    <property type="term" value="F:3-oxoacyl-[acyl-carrier-protein] synthase activity"/>
    <property type="evidence" value="ECO:0007669"/>
    <property type="project" value="InterPro"/>
</dbReference>
<dbReference type="PANTHER" id="PTHR43775:SF51">
    <property type="entry name" value="INACTIVE PHENOLPHTHIOCEROL SYNTHESIS POLYKETIDE SYNTHASE TYPE I PKS1-RELATED"/>
    <property type="match status" value="1"/>
</dbReference>
<keyword evidence="15" id="KW-1185">Reference proteome</keyword>
<dbReference type="SMART" id="SM00823">
    <property type="entry name" value="PKS_PP"/>
    <property type="match status" value="2"/>
</dbReference>
<dbReference type="InterPro" id="IPR013149">
    <property type="entry name" value="ADH-like_C"/>
</dbReference>
<evidence type="ECO:0000256" key="9">
    <source>
        <dbReference type="PROSITE-ProRule" id="PRU01363"/>
    </source>
</evidence>
<dbReference type="Pfam" id="PF02801">
    <property type="entry name" value="Ketoacyl-synt_C"/>
    <property type="match status" value="1"/>
</dbReference>
<dbReference type="Pfam" id="PF00550">
    <property type="entry name" value="PP-binding"/>
    <property type="match status" value="2"/>
</dbReference>
<dbReference type="SUPFAM" id="SSF53474">
    <property type="entry name" value="alpha/beta-Hydrolases"/>
    <property type="match status" value="1"/>
</dbReference>
<dbReference type="Pfam" id="PF08659">
    <property type="entry name" value="KR"/>
    <property type="match status" value="1"/>
</dbReference>
<keyword evidence="1" id="KW-0596">Phosphopantetheine</keyword>
<evidence type="ECO:0000256" key="4">
    <source>
        <dbReference type="ARBA" id="ARBA00022857"/>
    </source>
</evidence>
<dbReference type="InterPro" id="IPR016039">
    <property type="entry name" value="Thiolase-like"/>
</dbReference>
<dbReference type="eggNOG" id="COG3321">
    <property type="taxonomic scope" value="Bacteria"/>
</dbReference>
<dbReference type="SMART" id="SM00824">
    <property type="entry name" value="PKS_TE"/>
    <property type="match status" value="1"/>
</dbReference>
<keyword evidence="7" id="KW-0012">Acyltransferase</keyword>
<evidence type="ECO:0000313" key="14">
    <source>
        <dbReference type="EMBL" id="ABF88102.1"/>
    </source>
</evidence>
<evidence type="ECO:0000256" key="3">
    <source>
        <dbReference type="ARBA" id="ARBA00022679"/>
    </source>
</evidence>
<evidence type="ECO:0000313" key="15">
    <source>
        <dbReference type="Proteomes" id="UP000002402"/>
    </source>
</evidence>
<feature type="region of interest" description="C-terminal hotdog fold" evidence="9">
    <location>
        <begin position="1249"/>
        <end position="1398"/>
    </location>
</feature>
<dbReference type="SMART" id="SM01294">
    <property type="entry name" value="PKS_PP_betabranch"/>
    <property type="match status" value="2"/>
</dbReference>
<dbReference type="InterPro" id="IPR049900">
    <property type="entry name" value="PKS_mFAS_DH"/>
</dbReference>
<dbReference type="Pfam" id="PF21089">
    <property type="entry name" value="PKS_DH_N"/>
    <property type="match status" value="1"/>
</dbReference>
<dbReference type="GO" id="GO:0004312">
    <property type="term" value="F:fatty acid synthase activity"/>
    <property type="evidence" value="ECO:0007669"/>
    <property type="project" value="TreeGrafter"/>
</dbReference>
<dbReference type="Gene3D" id="1.10.1200.10">
    <property type="entry name" value="ACP-like"/>
    <property type="match status" value="2"/>
</dbReference>
<dbReference type="InterPro" id="IPR042104">
    <property type="entry name" value="PKS_dehydratase_sf"/>
</dbReference>
<feature type="region of interest" description="N-terminal hotdog fold" evidence="9">
    <location>
        <begin position="1109"/>
        <end position="1235"/>
    </location>
</feature>
<dbReference type="CDD" id="cd00833">
    <property type="entry name" value="PKS"/>
    <property type="match status" value="1"/>
</dbReference>
<dbReference type="EMBL" id="CP000113">
    <property type="protein sequence ID" value="ABF88102.1"/>
    <property type="molecule type" value="Genomic_DNA"/>
</dbReference>
<dbReference type="OrthoDB" id="9778690at2"/>
<dbReference type="InterPro" id="IPR020802">
    <property type="entry name" value="TesA-like"/>
</dbReference>
<dbReference type="SMART" id="SM00822">
    <property type="entry name" value="PKS_KR"/>
    <property type="match status" value="1"/>
</dbReference>
<dbReference type="KEGG" id="mxa:MXAN_3932"/>
<dbReference type="Pfam" id="PF00109">
    <property type="entry name" value="ketoacyl-synt"/>
    <property type="match status" value="1"/>
</dbReference>
<dbReference type="Gene3D" id="3.10.129.110">
    <property type="entry name" value="Polyketide synthase dehydratase"/>
    <property type="match status" value="1"/>
</dbReference>
<dbReference type="PROSITE" id="PS52004">
    <property type="entry name" value="KS3_2"/>
    <property type="match status" value="1"/>
</dbReference>
<dbReference type="PROSITE" id="PS52019">
    <property type="entry name" value="PKS_MFAS_DH"/>
    <property type="match status" value="1"/>
</dbReference>
<dbReference type="Gene3D" id="3.40.50.720">
    <property type="entry name" value="NAD(P)-binding Rossmann-like Domain"/>
    <property type="match status" value="2"/>
</dbReference>
<comment type="function">
    <text evidence="8">Involved in production of the polyketide antibiotic thailandamide.</text>
</comment>
<dbReference type="Pfam" id="PF08242">
    <property type="entry name" value="Methyltransf_12"/>
    <property type="match status" value="2"/>
</dbReference>
<dbReference type="Gene3D" id="3.40.47.10">
    <property type="match status" value="1"/>
</dbReference>
<dbReference type="GO" id="GO:0031177">
    <property type="term" value="F:phosphopantetheine binding"/>
    <property type="evidence" value="ECO:0007669"/>
    <property type="project" value="InterPro"/>
</dbReference>
<dbReference type="InterPro" id="IPR018201">
    <property type="entry name" value="Ketoacyl_synth_AS"/>
</dbReference>